<dbReference type="EMBL" id="BSXS01011617">
    <property type="protein sequence ID" value="GMF00915.1"/>
    <property type="molecule type" value="Genomic_DNA"/>
</dbReference>
<evidence type="ECO:0000313" key="1">
    <source>
        <dbReference type="EMBL" id="GMF00915.1"/>
    </source>
</evidence>
<gene>
    <name evidence="1" type="ORF">Amon02_001112000</name>
</gene>
<comment type="caution">
    <text evidence="1">The sequence shown here is derived from an EMBL/GenBank/DDBJ whole genome shotgun (WGS) entry which is preliminary data.</text>
</comment>
<evidence type="ECO:0000313" key="2">
    <source>
        <dbReference type="Proteomes" id="UP001165064"/>
    </source>
</evidence>
<name>A0ACB5U324_AMBMO</name>
<proteinExistence type="predicted"/>
<organism evidence="1 2">
    <name type="scientific">Ambrosiozyma monospora</name>
    <name type="common">Yeast</name>
    <name type="synonym">Endomycopsis monosporus</name>
    <dbReference type="NCBI Taxonomy" id="43982"/>
    <lineage>
        <taxon>Eukaryota</taxon>
        <taxon>Fungi</taxon>
        <taxon>Dikarya</taxon>
        <taxon>Ascomycota</taxon>
        <taxon>Saccharomycotina</taxon>
        <taxon>Pichiomycetes</taxon>
        <taxon>Pichiales</taxon>
        <taxon>Pichiaceae</taxon>
        <taxon>Ambrosiozyma</taxon>
    </lineage>
</organism>
<keyword evidence="2" id="KW-1185">Reference proteome</keyword>
<accession>A0ACB5U324</accession>
<reference evidence="1" key="1">
    <citation type="submission" date="2023-04" db="EMBL/GenBank/DDBJ databases">
        <title>Ambrosiozyma monospora NBRC 10751.</title>
        <authorList>
            <person name="Ichikawa N."/>
            <person name="Sato H."/>
            <person name="Tonouchi N."/>
        </authorList>
    </citation>
    <scope>NUCLEOTIDE SEQUENCE</scope>
    <source>
        <strain evidence="1">NBRC 10751</strain>
    </source>
</reference>
<protein>
    <submittedName>
        <fullName evidence="1">Unnamed protein product</fullName>
    </submittedName>
</protein>
<sequence>MNIETTVELDVPDHNNDVIANVHNNSNNGQIISEVDNDEELIKLQNLKREVMLDICKLLCDFSYDTVTVFKLEKWCPEQLQLAFGLGAGVLSFYKVWDAEKQDMIFKLNQKNE</sequence>
<dbReference type="Proteomes" id="UP001165064">
    <property type="component" value="Unassembled WGS sequence"/>
</dbReference>